<protein>
    <submittedName>
        <fullName evidence="1">Uncharacterized protein</fullName>
    </submittedName>
</protein>
<reference evidence="1" key="1">
    <citation type="submission" date="2022-11" db="EMBL/GenBank/DDBJ databases">
        <title>Genome Sequence of Boeremia exigua.</title>
        <authorList>
            <person name="Buettner E."/>
        </authorList>
    </citation>
    <scope>NUCLEOTIDE SEQUENCE</scope>
    <source>
        <strain evidence="1">CU02</strain>
    </source>
</reference>
<name>A0ACC2HZK4_9PLEO</name>
<gene>
    <name evidence="1" type="ORF">OPT61_g8342</name>
</gene>
<dbReference type="EMBL" id="JAPHNI010000787">
    <property type="protein sequence ID" value="KAJ8108194.1"/>
    <property type="molecule type" value="Genomic_DNA"/>
</dbReference>
<comment type="caution">
    <text evidence="1">The sequence shown here is derived from an EMBL/GenBank/DDBJ whole genome shotgun (WGS) entry which is preliminary data.</text>
</comment>
<accession>A0ACC2HZK4</accession>
<keyword evidence="2" id="KW-1185">Reference proteome</keyword>
<dbReference type="Proteomes" id="UP001153331">
    <property type="component" value="Unassembled WGS sequence"/>
</dbReference>
<proteinExistence type="predicted"/>
<sequence>MPSTRQNLAAYDSLSLALSTPISPSSSPTPTHQPIHTAVVSTSSKYPRASPPSFLYPHPIVPPHVYVHTMQHNPGQLPRAAISNGGESATRPNTNLPTWLTILILAVITIAGCWSIAVCAVHHRGLTTGMSARRQQREQAPKQRLGWWERLRRLTGSVAKKRQEYEALRGEEMQEQASALASGLDGHASLQGASPVNPFLVAPGTSVRGEVRRRGSVEWAEQHRAFFGNGESGMAPGALFRGSTSGSLSEAELACIESEAREAQDGRAAVANEMGSMGFGGEESKSWVDLGLAAVDEAVDKVAAKIVRWADDGGRDEELVLPLAKGKQD</sequence>
<organism evidence="1 2">
    <name type="scientific">Boeremia exigua</name>
    <dbReference type="NCBI Taxonomy" id="749465"/>
    <lineage>
        <taxon>Eukaryota</taxon>
        <taxon>Fungi</taxon>
        <taxon>Dikarya</taxon>
        <taxon>Ascomycota</taxon>
        <taxon>Pezizomycotina</taxon>
        <taxon>Dothideomycetes</taxon>
        <taxon>Pleosporomycetidae</taxon>
        <taxon>Pleosporales</taxon>
        <taxon>Pleosporineae</taxon>
        <taxon>Didymellaceae</taxon>
        <taxon>Boeremia</taxon>
    </lineage>
</organism>
<evidence type="ECO:0000313" key="1">
    <source>
        <dbReference type="EMBL" id="KAJ8108194.1"/>
    </source>
</evidence>
<evidence type="ECO:0000313" key="2">
    <source>
        <dbReference type="Proteomes" id="UP001153331"/>
    </source>
</evidence>